<name>M2R2D9_CERS8</name>
<evidence type="ECO:0000313" key="3">
    <source>
        <dbReference type="Proteomes" id="UP000016930"/>
    </source>
</evidence>
<dbReference type="AlphaFoldDB" id="M2R2D9"/>
<gene>
    <name evidence="2" type="ORF">CERSUDRAFT_113872</name>
</gene>
<organism evidence="2 3">
    <name type="scientific">Ceriporiopsis subvermispora (strain B)</name>
    <name type="common">White-rot fungus</name>
    <name type="synonym">Gelatoporia subvermispora</name>
    <dbReference type="NCBI Taxonomy" id="914234"/>
    <lineage>
        <taxon>Eukaryota</taxon>
        <taxon>Fungi</taxon>
        <taxon>Dikarya</taxon>
        <taxon>Basidiomycota</taxon>
        <taxon>Agaricomycotina</taxon>
        <taxon>Agaricomycetes</taxon>
        <taxon>Polyporales</taxon>
        <taxon>Gelatoporiaceae</taxon>
        <taxon>Gelatoporia</taxon>
    </lineage>
</organism>
<dbReference type="EMBL" id="KB445795">
    <property type="protein sequence ID" value="EMD38700.1"/>
    <property type="molecule type" value="Genomic_DNA"/>
</dbReference>
<dbReference type="Proteomes" id="UP000016930">
    <property type="component" value="Unassembled WGS sequence"/>
</dbReference>
<evidence type="ECO:0000256" key="1">
    <source>
        <dbReference type="SAM" id="MobiDB-lite"/>
    </source>
</evidence>
<protein>
    <submittedName>
        <fullName evidence="2">Uncharacterized protein</fullName>
    </submittedName>
</protein>
<sequence>MGRGYVRMLWAHRPAPGACNEVHDLWPPSISKHREAADRIPLSIAVGSPRSCWAVRSATPAACTMRALEGKLVPTERAGEPAPSFYRGHLQCCIHGSRERPIRTTAHDRYPAARALSGRRCPALSASAPPSNVEPSEGRRRRPSVIG</sequence>
<dbReference type="HOGENOM" id="CLU_1767826_0_0_1"/>
<accession>M2R2D9</accession>
<proteinExistence type="predicted"/>
<evidence type="ECO:0000313" key="2">
    <source>
        <dbReference type="EMBL" id="EMD38700.1"/>
    </source>
</evidence>
<feature type="region of interest" description="Disordered" evidence="1">
    <location>
        <begin position="121"/>
        <end position="147"/>
    </location>
</feature>
<reference evidence="2 3" key="1">
    <citation type="journal article" date="2012" name="Proc. Natl. Acad. Sci. U.S.A.">
        <title>Comparative genomics of Ceriporiopsis subvermispora and Phanerochaete chrysosporium provide insight into selective ligninolysis.</title>
        <authorList>
            <person name="Fernandez-Fueyo E."/>
            <person name="Ruiz-Duenas F.J."/>
            <person name="Ferreira P."/>
            <person name="Floudas D."/>
            <person name="Hibbett D.S."/>
            <person name="Canessa P."/>
            <person name="Larrondo L.F."/>
            <person name="James T.Y."/>
            <person name="Seelenfreund D."/>
            <person name="Lobos S."/>
            <person name="Polanco R."/>
            <person name="Tello M."/>
            <person name="Honda Y."/>
            <person name="Watanabe T."/>
            <person name="Watanabe T."/>
            <person name="Ryu J.S."/>
            <person name="Kubicek C.P."/>
            <person name="Schmoll M."/>
            <person name="Gaskell J."/>
            <person name="Hammel K.E."/>
            <person name="St John F.J."/>
            <person name="Vanden Wymelenberg A."/>
            <person name="Sabat G."/>
            <person name="Splinter BonDurant S."/>
            <person name="Syed K."/>
            <person name="Yadav J.S."/>
            <person name="Doddapaneni H."/>
            <person name="Subramanian V."/>
            <person name="Lavin J.L."/>
            <person name="Oguiza J.A."/>
            <person name="Perez G."/>
            <person name="Pisabarro A.G."/>
            <person name="Ramirez L."/>
            <person name="Santoyo F."/>
            <person name="Master E."/>
            <person name="Coutinho P.M."/>
            <person name="Henrissat B."/>
            <person name="Lombard V."/>
            <person name="Magnuson J.K."/>
            <person name="Kuees U."/>
            <person name="Hori C."/>
            <person name="Igarashi K."/>
            <person name="Samejima M."/>
            <person name="Held B.W."/>
            <person name="Barry K.W."/>
            <person name="LaButti K.M."/>
            <person name="Lapidus A."/>
            <person name="Lindquist E.A."/>
            <person name="Lucas S.M."/>
            <person name="Riley R."/>
            <person name="Salamov A.A."/>
            <person name="Hoffmeister D."/>
            <person name="Schwenk D."/>
            <person name="Hadar Y."/>
            <person name="Yarden O."/>
            <person name="de Vries R.P."/>
            <person name="Wiebenga A."/>
            <person name="Stenlid J."/>
            <person name="Eastwood D."/>
            <person name="Grigoriev I.V."/>
            <person name="Berka R.M."/>
            <person name="Blanchette R.A."/>
            <person name="Kersten P."/>
            <person name="Martinez A.T."/>
            <person name="Vicuna R."/>
            <person name="Cullen D."/>
        </authorList>
    </citation>
    <scope>NUCLEOTIDE SEQUENCE [LARGE SCALE GENOMIC DNA]</scope>
    <source>
        <strain evidence="2 3">B</strain>
    </source>
</reference>
<keyword evidence="3" id="KW-1185">Reference proteome</keyword>